<feature type="transmembrane region" description="Helical" evidence="1">
    <location>
        <begin position="110"/>
        <end position="131"/>
    </location>
</feature>
<feature type="transmembrane region" description="Helical" evidence="1">
    <location>
        <begin position="178"/>
        <end position="199"/>
    </location>
</feature>
<dbReference type="EMBL" id="JABWGN010000024">
    <property type="protein sequence ID" value="NUW37907.1"/>
    <property type="molecule type" value="Genomic_DNA"/>
</dbReference>
<evidence type="ECO:0000256" key="1">
    <source>
        <dbReference type="SAM" id="Phobius"/>
    </source>
</evidence>
<keyword evidence="1" id="KW-0812">Transmembrane</keyword>
<name>A0A7Y6M7W0_9ACTN</name>
<protein>
    <submittedName>
        <fullName evidence="2">Uncharacterized protein</fullName>
    </submittedName>
</protein>
<gene>
    <name evidence="2" type="ORF">HTZ77_41900</name>
</gene>
<feature type="transmembrane region" description="Helical" evidence="1">
    <location>
        <begin position="138"/>
        <end position="158"/>
    </location>
</feature>
<reference evidence="2 3" key="1">
    <citation type="submission" date="2020-06" db="EMBL/GenBank/DDBJ databases">
        <title>Nonomuraea sp. SMC257, a novel actinomycete isolated from soil.</title>
        <authorList>
            <person name="Chanama M."/>
        </authorList>
    </citation>
    <scope>NUCLEOTIDE SEQUENCE [LARGE SCALE GENOMIC DNA]</scope>
    <source>
        <strain evidence="2 3">SMC257</strain>
    </source>
</reference>
<proteinExistence type="predicted"/>
<sequence>MSLEKRYRRLLAWYPKRHRATYEEEMVAVLLAGSAPGRRWPGVRDTCDLLRGGLAVWLRHAGGAESRRHWHEAFAIATVVAPIVLLVVETGPALAYVLRTLMIPVLVPEPALRTLAMALPYGVVAVSAWLGRRTAAAVLAWGWTVLYAWLVSSPFGPVPAVRMVRDGALLVGGGGTTAVQLALPTALLAMTLTLAPWSPRPGAGRTGTPVRPPGPGVGRLAGWSAAALAAEVASAWTFSPWARALPLLVPLAAVAVSARSAVGRRAAFILLPFMGVAMAWPRWGAEPSDLAALAALSAAAVAVPAVVARLAGTRGAASGPASA</sequence>
<keyword evidence="1" id="KW-0472">Membrane</keyword>
<dbReference type="AlphaFoldDB" id="A0A7Y6M7W0"/>
<feature type="transmembrane region" description="Helical" evidence="1">
    <location>
        <begin position="290"/>
        <end position="311"/>
    </location>
</feature>
<evidence type="ECO:0000313" key="3">
    <source>
        <dbReference type="Proteomes" id="UP000586042"/>
    </source>
</evidence>
<accession>A0A7Y6M7W0</accession>
<dbReference type="Proteomes" id="UP000586042">
    <property type="component" value="Unassembled WGS sequence"/>
</dbReference>
<evidence type="ECO:0000313" key="2">
    <source>
        <dbReference type="EMBL" id="NUW37907.1"/>
    </source>
</evidence>
<dbReference type="RefSeq" id="WP_175595349.1">
    <property type="nucleotide sequence ID" value="NZ_JABWGN010000024.1"/>
</dbReference>
<feature type="transmembrane region" description="Helical" evidence="1">
    <location>
        <begin position="267"/>
        <end position="284"/>
    </location>
</feature>
<feature type="transmembrane region" description="Helical" evidence="1">
    <location>
        <begin position="73"/>
        <end position="98"/>
    </location>
</feature>
<organism evidence="2 3">
    <name type="scientific">Nonomuraea montanisoli</name>
    <dbReference type="NCBI Taxonomy" id="2741721"/>
    <lineage>
        <taxon>Bacteria</taxon>
        <taxon>Bacillati</taxon>
        <taxon>Actinomycetota</taxon>
        <taxon>Actinomycetes</taxon>
        <taxon>Streptosporangiales</taxon>
        <taxon>Streptosporangiaceae</taxon>
        <taxon>Nonomuraea</taxon>
    </lineage>
</organism>
<keyword evidence="1" id="KW-1133">Transmembrane helix</keyword>
<comment type="caution">
    <text evidence="2">The sequence shown here is derived from an EMBL/GenBank/DDBJ whole genome shotgun (WGS) entry which is preliminary data.</text>
</comment>
<keyword evidence="3" id="KW-1185">Reference proteome</keyword>